<dbReference type="Proteomes" id="UP000053105">
    <property type="component" value="Unassembled WGS sequence"/>
</dbReference>
<sequence>MLQLVRELALHRLLLKIPLKQTKLHQFSIFKRCGTKTIGKELAVFGKMELPIFRLKLQIQNVAVSKRTANEKNNLNKDLDNLNNLEKNNDLLKRFDIEDMGDEEATKSMIACFVSRKQSCLYRPLANLMFFKVTRLPVDCGCLSRFVLIKMVNKEEGRESMYSSSRRERKLRRNMWGRKVFWSYTYYGDILLKNDDFLNILLTRLLSHILHMLYSPVTYLDLANSELDMHVFFILSCNYVVYIVPTYYYSIVCSVVLCKTTKSPQSIGSIKTSNQDHIIRIREVIKSDKLRNLIARSLTAEFYVLVENFKVPDHIYNVEIREIRNNAKVCTFGLSLKFVSRSFTAPFRNKEAMSSFNAGTTNGLSIKEKKQTKVEKL</sequence>
<name>A0A0M9AA57_9HYME</name>
<dbReference type="AlphaFoldDB" id="A0A0M9AA57"/>
<protein>
    <submittedName>
        <fullName evidence="1">Uncharacterized protein</fullName>
    </submittedName>
</protein>
<gene>
    <name evidence="1" type="ORF">WN51_06654</name>
</gene>
<accession>A0A0M9AA57</accession>
<organism evidence="1 2">
    <name type="scientific">Melipona quadrifasciata</name>
    <dbReference type="NCBI Taxonomy" id="166423"/>
    <lineage>
        <taxon>Eukaryota</taxon>
        <taxon>Metazoa</taxon>
        <taxon>Ecdysozoa</taxon>
        <taxon>Arthropoda</taxon>
        <taxon>Hexapoda</taxon>
        <taxon>Insecta</taxon>
        <taxon>Pterygota</taxon>
        <taxon>Neoptera</taxon>
        <taxon>Endopterygota</taxon>
        <taxon>Hymenoptera</taxon>
        <taxon>Apocrita</taxon>
        <taxon>Aculeata</taxon>
        <taxon>Apoidea</taxon>
        <taxon>Anthophila</taxon>
        <taxon>Apidae</taxon>
        <taxon>Melipona</taxon>
    </lineage>
</organism>
<evidence type="ECO:0000313" key="2">
    <source>
        <dbReference type="Proteomes" id="UP000053105"/>
    </source>
</evidence>
<proteinExistence type="predicted"/>
<reference evidence="1 2" key="1">
    <citation type="submission" date="2015-07" db="EMBL/GenBank/DDBJ databases">
        <title>The genome of Melipona quadrifasciata.</title>
        <authorList>
            <person name="Pan H."/>
            <person name="Kapheim K."/>
        </authorList>
    </citation>
    <scope>NUCLEOTIDE SEQUENCE [LARGE SCALE GENOMIC DNA]</scope>
    <source>
        <strain evidence="1">0111107301</strain>
        <tissue evidence="1">Whole body</tissue>
    </source>
</reference>
<keyword evidence="2" id="KW-1185">Reference proteome</keyword>
<dbReference type="EMBL" id="KQ435701">
    <property type="protein sequence ID" value="KOX80365.1"/>
    <property type="molecule type" value="Genomic_DNA"/>
</dbReference>
<evidence type="ECO:0000313" key="1">
    <source>
        <dbReference type="EMBL" id="KOX80365.1"/>
    </source>
</evidence>